<feature type="region of interest" description="Disordered" evidence="2">
    <location>
        <begin position="957"/>
        <end position="1080"/>
    </location>
</feature>
<feature type="region of interest" description="Disordered" evidence="2">
    <location>
        <begin position="1"/>
        <end position="39"/>
    </location>
</feature>
<evidence type="ECO:0000256" key="2">
    <source>
        <dbReference type="SAM" id="MobiDB-lite"/>
    </source>
</evidence>
<reference evidence="3 4" key="1">
    <citation type="submission" date="2017-05" db="EMBL/GenBank/DDBJ databases">
        <title>De novo genome assembly of Deniococcus indicus strain DR1.</title>
        <authorList>
            <person name="Chauhan D."/>
            <person name="Yennamalli R.M."/>
            <person name="Priyadarshini R."/>
        </authorList>
    </citation>
    <scope>NUCLEOTIDE SEQUENCE [LARGE SCALE GENOMIC DNA]</scope>
    <source>
        <strain evidence="3 4">DR1</strain>
    </source>
</reference>
<evidence type="ECO:0000313" key="3">
    <source>
        <dbReference type="EMBL" id="OWL93261.1"/>
    </source>
</evidence>
<feature type="region of interest" description="Disordered" evidence="2">
    <location>
        <begin position="1096"/>
        <end position="1176"/>
    </location>
</feature>
<feature type="coiled-coil region" evidence="1">
    <location>
        <begin position="76"/>
        <end position="103"/>
    </location>
</feature>
<organism evidence="3 4">
    <name type="scientific">Deinococcus indicus</name>
    <dbReference type="NCBI Taxonomy" id="223556"/>
    <lineage>
        <taxon>Bacteria</taxon>
        <taxon>Thermotogati</taxon>
        <taxon>Deinococcota</taxon>
        <taxon>Deinococci</taxon>
        <taxon>Deinococcales</taxon>
        <taxon>Deinococcaceae</taxon>
        <taxon>Deinococcus</taxon>
    </lineage>
</organism>
<gene>
    <name evidence="3" type="ORF">CBQ26_20620</name>
</gene>
<feature type="compositionally biased region" description="Pro residues" evidence="2">
    <location>
        <begin position="1135"/>
        <end position="1156"/>
    </location>
</feature>
<feature type="compositionally biased region" description="Low complexity" evidence="2">
    <location>
        <begin position="1096"/>
        <end position="1111"/>
    </location>
</feature>
<protein>
    <submittedName>
        <fullName evidence="3">Uncharacterized protein</fullName>
    </submittedName>
</protein>
<feature type="compositionally biased region" description="Low complexity" evidence="2">
    <location>
        <begin position="986"/>
        <end position="1012"/>
    </location>
</feature>
<evidence type="ECO:0000313" key="4">
    <source>
        <dbReference type="Proteomes" id="UP000197208"/>
    </source>
</evidence>
<name>A0A246BDS9_9DEIO</name>
<sequence>MGDPEVTAAHADPLGFTSPDGPDRQQLDTFRERSRQRDEAAESLAACRAALHGWAGPDVAFAGLSLLASAELPGEVAAAVRSRQDTERRVAALQRELEERQVERAQWTSGDAALQAQLAAHAREEAVVQALAALCPTAERLNTVRARLAQALTRQAAQQGRGLATLWSAVSGQAGALQREVDQARADEGVALLAYESCARQRGVLPVPDPAGVPGRVAREQARLNARRQDLARQRQAAQTALRALDDQDEGTRAALRALRQQAASVWTAAQQGYALPTWDRWADLWRRRGDARLLWERHADAECHLQEATRALEVHLETFPAHLHDPAEVTRQFEALHEAAAARLQAARERAEALELARIREEQAQREETQRRQAELAVRRRETRLAVLDVLLGRLAHLTRASQRAEDAVRAQPPSQDALPDLPGAVPDFPAGARERLVALVAGPQSTAPQLQSVEPSTPPAVPGAHLPLESPVDRAAVQSPAPDGQAGVPALGEDERAAARALLVRHAALAAQIAMCLEALEDWAGPGVTGGDALRLAEQVSQLRPADAQDPVAVHRSADAPVTPERWHHLWTQRYRGSTLRRTWLDARAAITALEDQMAPLWAAWPAGARHVAALRQATGTATPAAPATTAPILLRPPAPPAPGAAATPHSPGSPRPVQLEVATPSCPPVGLPAPAASGATDGPWTPPRLTPEQVPAARALLARFDSLGEQEHRTLDALADWAGPGLNGPRLAELVSGPLPGEITQALEAWTRTREAPASHVPPERARIGAAVQAEKDRSAAVLGPLRQLQVPAEAVIQAEHALAGARGPALPRIERRLHDARATYAAQAAKLGFVTVPPPRRIAILIQDELTTFNRRLQPLDAQWKALLDRPEPAPPALPGRWKRAWAAVSGRYGMPLHPDTWERSIWPRRAEGERLWTELQNVRRQRQAAQEDLTALCATWPAGARTVDSLRQAAGGASAPSPAPLPTPPPTPAPRTPPGPTASARPVPAPVPTARRAAPSAGSSRPAPTLPPVAPPPPVQLAPVQPASAARPSVPGVAAPGPVPRPAPPPPVAPDLQPGPAAIPQAARAGTPPVIPAPLAPAPLPSAPLPSAAVAPVPGRPSSVTPPMTPPAPLPPAPRPPAGPSSSRPVPLPLLPPPHGVPRPVTRPPAPETGGEPSTGRLTRRQRAEREAVRISDQYDWEKGFHLIADALDRDRWGQLRESIEREIALGMTPDEFELLLQLRAYWHDQTHYQSPYTARYDSLPWGLGIALIRRCAGVPCLDDMILLLERLYEYAQVACSPRSLPAFSQRLGAILDRADPDVDLDYWLSTQEDR</sequence>
<feature type="compositionally biased region" description="Pro residues" evidence="2">
    <location>
        <begin position="966"/>
        <end position="985"/>
    </location>
</feature>
<feature type="region of interest" description="Disordered" evidence="2">
    <location>
        <begin position="637"/>
        <end position="661"/>
    </location>
</feature>
<dbReference type="EMBL" id="NHMK01000038">
    <property type="protein sequence ID" value="OWL93261.1"/>
    <property type="molecule type" value="Genomic_DNA"/>
</dbReference>
<dbReference type="Proteomes" id="UP000197208">
    <property type="component" value="Unassembled WGS sequence"/>
</dbReference>
<feature type="compositionally biased region" description="Pro residues" evidence="2">
    <location>
        <begin position="1112"/>
        <end position="1128"/>
    </location>
</feature>
<dbReference type="RefSeq" id="WP_143342232.1">
    <property type="nucleotide sequence ID" value="NZ_NHMK01000038.1"/>
</dbReference>
<feature type="compositionally biased region" description="Basic and acidic residues" evidence="2">
    <location>
        <begin position="21"/>
        <end position="39"/>
    </location>
</feature>
<feature type="coiled-coil region" evidence="1">
    <location>
        <begin position="221"/>
        <end position="248"/>
    </location>
</feature>
<feature type="region of interest" description="Disordered" evidence="2">
    <location>
        <begin position="448"/>
        <end position="469"/>
    </location>
</feature>
<accession>A0A246BDS9</accession>
<comment type="caution">
    <text evidence="3">The sequence shown here is derived from an EMBL/GenBank/DDBJ whole genome shotgun (WGS) entry which is preliminary data.</text>
</comment>
<dbReference type="OrthoDB" id="74032at2"/>
<evidence type="ECO:0000256" key="1">
    <source>
        <dbReference type="SAM" id="Coils"/>
    </source>
</evidence>
<feature type="region of interest" description="Disordered" evidence="2">
    <location>
        <begin position="405"/>
        <end position="429"/>
    </location>
</feature>
<feature type="compositionally biased region" description="Low complexity" evidence="2">
    <location>
        <begin position="1026"/>
        <end position="1045"/>
    </location>
</feature>
<feature type="compositionally biased region" description="Pro residues" evidence="2">
    <location>
        <begin position="1046"/>
        <end position="1058"/>
    </location>
</feature>
<feature type="compositionally biased region" description="Pro residues" evidence="2">
    <location>
        <begin position="1013"/>
        <end position="1025"/>
    </location>
</feature>
<keyword evidence="4" id="KW-1185">Reference proteome</keyword>
<feature type="compositionally biased region" description="Polar residues" evidence="2">
    <location>
        <begin position="448"/>
        <end position="457"/>
    </location>
</feature>
<proteinExistence type="predicted"/>
<keyword evidence="1" id="KW-0175">Coiled coil</keyword>
<feature type="coiled-coil region" evidence="1">
    <location>
        <begin position="338"/>
        <end position="380"/>
    </location>
</feature>